<dbReference type="InterPro" id="IPR003593">
    <property type="entry name" value="AAA+_ATPase"/>
</dbReference>
<dbReference type="InterPro" id="IPR017871">
    <property type="entry name" value="ABC_transporter-like_CS"/>
</dbReference>
<dbReference type="Gene3D" id="3.40.50.300">
    <property type="entry name" value="P-loop containing nucleotide triphosphate hydrolases"/>
    <property type="match status" value="2"/>
</dbReference>
<protein>
    <submittedName>
        <fullName evidence="5">Simple sugar transport system ATP-binding protein</fullName>
    </submittedName>
</protein>
<evidence type="ECO:0000313" key="5">
    <source>
        <dbReference type="EMBL" id="TDP81916.1"/>
    </source>
</evidence>
<proteinExistence type="inferred from homology"/>
<evidence type="ECO:0000259" key="4">
    <source>
        <dbReference type="PROSITE" id="PS50893"/>
    </source>
</evidence>
<keyword evidence="6" id="KW-1185">Reference proteome</keyword>
<comment type="caution">
    <text evidence="5">The sequence shown here is derived from an EMBL/GenBank/DDBJ whole genome shotgun (WGS) entry which is preliminary data.</text>
</comment>
<reference evidence="5 6" key="1">
    <citation type="submission" date="2019-03" db="EMBL/GenBank/DDBJ databases">
        <title>Genomic Encyclopedia of Type Strains, Phase IV (KMG-IV): sequencing the most valuable type-strain genomes for metagenomic binning, comparative biology and taxonomic classification.</title>
        <authorList>
            <person name="Goeker M."/>
        </authorList>
    </citation>
    <scope>NUCLEOTIDE SEQUENCE [LARGE SCALE GENOMIC DNA]</scope>
    <source>
        <strain evidence="5 6">DSM 102969</strain>
    </source>
</reference>
<evidence type="ECO:0000256" key="1">
    <source>
        <dbReference type="ARBA" id="ARBA00005417"/>
    </source>
</evidence>
<dbReference type="RefSeq" id="WP_126540503.1">
    <property type="nucleotide sequence ID" value="NZ_BSPM01000002.1"/>
</dbReference>
<dbReference type="SUPFAM" id="SSF52540">
    <property type="entry name" value="P-loop containing nucleoside triphosphate hydrolases"/>
    <property type="match status" value="2"/>
</dbReference>
<dbReference type="GO" id="GO:0005524">
    <property type="term" value="F:ATP binding"/>
    <property type="evidence" value="ECO:0007669"/>
    <property type="project" value="UniProtKB-KW"/>
</dbReference>
<dbReference type="PANTHER" id="PTHR43790">
    <property type="entry name" value="CARBOHYDRATE TRANSPORT ATP-BINDING PROTEIN MG119-RELATED"/>
    <property type="match status" value="1"/>
</dbReference>
<name>A0A4R6R8K6_9HYPH</name>
<feature type="domain" description="ABC transporter" evidence="4">
    <location>
        <begin position="279"/>
        <end position="522"/>
    </location>
</feature>
<keyword evidence="5" id="KW-0813">Transport</keyword>
<comment type="similarity">
    <text evidence="1">Belongs to the ABC transporter superfamily.</text>
</comment>
<dbReference type="InterPro" id="IPR003439">
    <property type="entry name" value="ABC_transporter-like_ATP-bd"/>
</dbReference>
<dbReference type="InterPro" id="IPR027417">
    <property type="entry name" value="P-loop_NTPase"/>
</dbReference>
<dbReference type="InterPro" id="IPR050107">
    <property type="entry name" value="ABC_carbohydrate_import_ATPase"/>
</dbReference>
<sequence>MSALASHDHDAPAATEPVVVLDHVTKRFPGVVANDGVTVAIHPGEVHVLLGENGAGKSTLVGMLSGIQTPDEGGILVGGHEVSIDTPARALALGIGTVFQHAMLVPSLTVAENVALGGPALVRPDRRRIAEDLRRAAAEIGVSVDPDAPVGSLSLGEQQQVEIVRAVMRQSRVLILDEATAMLTPKGAEELGGLMRRLVARGMAVVFITHKLNEALAYCDRISVLRLGRKVGAIGPEALKAMGPKAATAEIVRLMFGSSAAVAAGDARPARTVPAGPAVLAVEGLSVPDDAVPVEAVTLAVAAGEILGIAGIDGNGQKQFAEALAGQRRQTSGRVLLDGRPIDALPVGERRKAGLRYVTDDRLHEGTVGGFPVALNLVLKQIGDEPFWTRGVERPATIADHARRLVSAFDVRTPGIETPVGKLSGGNIQKALLARELSGAARAVIFAKPTYGLDVQNIRATRQRIRDAADGGLAVILISTDLEEILELSDRIAVMDRGRIVGIVDNGPDARLAVGEMMSGVAA</sequence>
<dbReference type="PROSITE" id="PS00211">
    <property type="entry name" value="ABC_TRANSPORTER_1"/>
    <property type="match status" value="1"/>
</dbReference>
<dbReference type="AlphaFoldDB" id="A0A4R6R8K6"/>
<evidence type="ECO:0000256" key="3">
    <source>
        <dbReference type="ARBA" id="ARBA00022840"/>
    </source>
</evidence>
<gene>
    <name evidence="5" type="ORF">EDD54_4176</name>
</gene>
<dbReference type="CDD" id="cd03215">
    <property type="entry name" value="ABC_Carb_Monos_II"/>
    <property type="match status" value="1"/>
</dbReference>
<evidence type="ECO:0000256" key="2">
    <source>
        <dbReference type="ARBA" id="ARBA00022741"/>
    </source>
</evidence>
<feature type="domain" description="ABC transporter" evidence="4">
    <location>
        <begin position="19"/>
        <end position="252"/>
    </location>
</feature>
<keyword evidence="5" id="KW-0762">Sugar transport</keyword>
<accession>A0A4R6R8K6</accession>
<keyword evidence="2" id="KW-0547">Nucleotide-binding</keyword>
<dbReference type="EMBL" id="SNXY01000011">
    <property type="protein sequence ID" value="TDP81916.1"/>
    <property type="molecule type" value="Genomic_DNA"/>
</dbReference>
<keyword evidence="3 5" id="KW-0067">ATP-binding</keyword>
<dbReference type="PANTHER" id="PTHR43790:SF4">
    <property type="entry name" value="GUANOSINE IMPORT ATP-BINDING PROTEIN NUPO"/>
    <property type="match status" value="1"/>
</dbReference>
<evidence type="ECO:0000313" key="6">
    <source>
        <dbReference type="Proteomes" id="UP000294547"/>
    </source>
</evidence>
<dbReference type="Proteomes" id="UP000294547">
    <property type="component" value="Unassembled WGS sequence"/>
</dbReference>
<dbReference type="CDD" id="cd03216">
    <property type="entry name" value="ABC_Carb_Monos_I"/>
    <property type="match status" value="1"/>
</dbReference>
<dbReference type="GO" id="GO:0016887">
    <property type="term" value="F:ATP hydrolysis activity"/>
    <property type="evidence" value="ECO:0007669"/>
    <property type="project" value="InterPro"/>
</dbReference>
<dbReference type="SMART" id="SM00382">
    <property type="entry name" value="AAA"/>
    <property type="match status" value="2"/>
</dbReference>
<dbReference type="Pfam" id="PF00005">
    <property type="entry name" value="ABC_tran"/>
    <property type="match status" value="2"/>
</dbReference>
<dbReference type="PROSITE" id="PS50893">
    <property type="entry name" value="ABC_TRANSPORTER_2"/>
    <property type="match status" value="2"/>
</dbReference>
<dbReference type="OrthoDB" id="9805029at2"/>
<organism evidence="5 6">
    <name type="scientific">Oharaeibacter diazotrophicus</name>
    <dbReference type="NCBI Taxonomy" id="1920512"/>
    <lineage>
        <taxon>Bacteria</taxon>
        <taxon>Pseudomonadati</taxon>
        <taxon>Pseudomonadota</taxon>
        <taxon>Alphaproteobacteria</taxon>
        <taxon>Hyphomicrobiales</taxon>
        <taxon>Pleomorphomonadaceae</taxon>
        <taxon>Oharaeibacter</taxon>
    </lineage>
</organism>